<evidence type="ECO:0000313" key="2">
    <source>
        <dbReference type="EMBL" id="KAK7036330.1"/>
    </source>
</evidence>
<feature type="compositionally biased region" description="Low complexity" evidence="1">
    <location>
        <begin position="277"/>
        <end position="290"/>
    </location>
</feature>
<feature type="compositionally biased region" description="Basic and acidic residues" evidence="1">
    <location>
        <begin position="316"/>
        <end position="332"/>
    </location>
</feature>
<dbReference type="EMBL" id="JAWWNJ010000019">
    <property type="protein sequence ID" value="KAK7036330.1"/>
    <property type="molecule type" value="Genomic_DNA"/>
</dbReference>
<feature type="region of interest" description="Disordered" evidence="1">
    <location>
        <begin position="277"/>
        <end position="332"/>
    </location>
</feature>
<protein>
    <submittedName>
        <fullName evidence="2">Uncharacterized protein</fullName>
    </submittedName>
</protein>
<evidence type="ECO:0000256" key="1">
    <source>
        <dbReference type="SAM" id="MobiDB-lite"/>
    </source>
</evidence>
<comment type="caution">
    <text evidence="2">The sequence shown here is derived from an EMBL/GenBank/DDBJ whole genome shotgun (WGS) entry which is preliminary data.</text>
</comment>
<proteinExistence type="predicted"/>
<feature type="compositionally biased region" description="Polar residues" evidence="1">
    <location>
        <begin position="129"/>
        <end position="155"/>
    </location>
</feature>
<name>A0AAW0CFF0_9AGAR</name>
<gene>
    <name evidence="2" type="ORF">R3P38DRAFT_3184114</name>
</gene>
<keyword evidence="3" id="KW-1185">Reference proteome</keyword>
<feature type="region of interest" description="Disordered" evidence="1">
    <location>
        <begin position="14"/>
        <end position="163"/>
    </location>
</feature>
<feature type="compositionally biased region" description="Basic and acidic residues" evidence="1">
    <location>
        <begin position="15"/>
        <end position="25"/>
    </location>
</feature>
<dbReference type="AlphaFoldDB" id="A0AAW0CFF0"/>
<accession>A0AAW0CFF0</accession>
<evidence type="ECO:0000313" key="3">
    <source>
        <dbReference type="Proteomes" id="UP001362999"/>
    </source>
</evidence>
<organism evidence="2 3">
    <name type="scientific">Favolaschia claudopus</name>
    <dbReference type="NCBI Taxonomy" id="2862362"/>
    <lineage>
        <taxon>Eukaryota</taxon>
        <taxon>Fungi</taxon>
        <taxon>Dikarya</taxon>
        <taxon>Basidiomycota</taxon>
        <taxon>Agaricomycotina</taxon>
        <taxon>Agaricomycetes</taxon>
        <taxon>Agaricomycetidae</taxon>
        <taxon>Agaricales</taxon>
        <taxon>Marasmiineae</taxon>
        <taxon>Mycenaceae</taxon>
        <taxon>Favolaschia</taxon>
    </lineage>
</organism>
<reference evidence="2 3" key="1">
    <citation type="journal article" date="2024" name="J Genomics">
        <title>Draft genome sequencing and assembly of Favolaschia claudopus CIRM-BRFM 2984 isolated from oak limbs.</title>
        <authorList>
            <person name="Navarro D."/>
            <person name="Drula E."/>
            <person name="Chaduli D."/>
            <person name="Cazenave R."/>
            <person name="Ahrendt S."/>
            <person name="Wang J."/>
            <person name="Lipzen A."/>
            <person name="Daum C."/>
            <person name="Barry K."/>
            <person name="Grigoriev I.V."/>
            <person name="Favel A."/>
            <person name="Rosso M.N."/>
            <person name="Martin F."/>
        </authorList>
    </citation>
    <scope>NUCLEOTIDE SEQUENCE [LARGE SCALE GENOMIC DNA]</scope>
    <source>
        <strain evidence="2 3">CIRM-BRFM 2984</strain>
    </source>
</reference>
<sequence>MGIRFRETVTLSLHSAHETKREHRIAPLPVPATPTGAQRRSKPWETSPPRLDPTLHPPTGTTPAPVPSPRVPEHLDPSADQRKPIIRQRHLAPRYSKQAGAAGYDVQGDWSRSARRRRPLHSAHENQTKPRSSAGCSTTPTGTQVYTREPSSSRLTHAPNPSPCTSPVLATAPHAFLVRILPGMQETLEQLDLTCRWSKPANRVVRPYTVTVKTRIIMIKAGETQDTSDECKALRDARILDAARERSPFARSTTRTRHLARSIIIVPDTRTLHRQAAVPAAARTASSERAAGGHSATSSRQWGVHRPETPGLRLEVPCRELRSDNAHETTHP</sequence>
<feature type="compositionally biased region" description="Basic and acidic residues" evidence="1">
    <location>
        <begin position="71"/>
        <end position="83"/>
    </location>
</feature>
<dbReference type="Proteomes" id="UP001362999">
    <property type="component" value="Unassembled WGS sequence"/>
</dbReference>